<evidence type="ECO:0000256" key="4">
    <source>
        <dbReference type="ARBA" id="ARBA00022989"/>
    </source>
</evidence>
<comment type="caution">
    <text evidence="10">The sequence shown here is derived from an EMBL/GenBank/DDBJ whole genome shotgun (WGS) entry which is preliminary data.</text>
</comment>
<keyword evidence="6" id="KW-0675">Receptor</keyword>
<comment type="subcellular location">
    <subcellularLocation>
        <location evidence="1">Membrane</location>
        <topology evidence="1">Single-pass type I membrane protein</topology>
    </subcellularLocation>
</comment>
<gene>
    <name evidence="10" type="ORF">TIFTF001_013689</name>
</gene>
<dbReference type="Proteomes" id="UP001187192">
    <property type="component" value="Unassembled WGS sequence"/>
</dbReference>
<keyword evidence="5 9" id="KW-0472">Membrane</keyword>
<sequence>MSLPDLTGLPSIRWLRLSNNEFSGPLPVSMGQLSRLEDVDLSSNFFDGMITEDHFSKLSRLQFLDISQNALSLKHEFKLTQGKLEALDMSKAGISDSMPDWFLNLPSSLVYLNISFNRIRGKLPYLSSKSNSEVSLDFSSNHLYGPLPSLPPSTSHLILSNSMFSGPISSLCTLPDPSRLHELDLSVNRFSGQLPTCWILFQDLRILNLARNNFTGKIRTSLDYLPQLAVLRLRNNELSVEIPSLWSCETLTLLDPLENCQNGADSGNVVWKGILMEFGRNNQLMRNIDISSNRLSGPIPENRTSLLKLMSLNLSRNNLTGSIPRDFGHTQLRGIDAPAYMENLQLCGPPLTEHCPGDETDEDPGVTDGDENDENKGGSDDELVTFGFYVSIRIGLFVGFWGVCGSLILKSSWRCAYFRFLDNMNDWIYVTTRIFKARLQRMYTQS</sequence>
<keyword evidence="7" id="KW-0325">Glycoprotein</keyword>
<evidence type="ECO:0000256" key="3">
    <source>
        <dbReference type="ARBA" id="ARBA00022729"/>
    </source>
</evidence>
<keyword evidence="3" id="KW-0732">Signal</keyword>
<dbReference type="PANTHER" id="PTHR48063">
    <property type="entry name" value="LRR RECEPTOR-LIKE KINASE"/>
    <property type="match status" value="1"/>
</dbReference>
<feature type="compositionally biased region" description="Acidic residues" evidence="8">
    <location>
        <begin position="358"/>
        <end position="373"/>
    </location>
</feature>
<reference evidence="10" key="1">
    <citation type="submission" date="2023-07" db="EMBL/GenBank/DDBJ databases">
        <title>draft genome sequence of fig (Ficus carica).</title>
        <authorList>
            <person name="Takahashi T."/>
            <person name="Nishimura K."/>
        </authorList>
    </citation>
    <scope>NUCLEOTIDE SEQUENCE</scope>
</reference>
<evidence type="ECO:0000313" key="10">
    <source>
        <dbReference type="EMBL" id="GMN44491.1"/>
    </source>
</evidence>
<feature type="region of interest" description="Disordered" evidence="8">
    <location>
        <begin position="351"/>
        <end position="378"/>
    </location>
</feature>
<dbReference type="SUPFAM" id="SSF52058">
    <property type="entry name" value="L domain-like"/>
    <property type="match status" value="1"/>
</dbReference>
<keyword evidence="2 9" id="KW-0812">Transmembrane</keyword>
<protein>
    <submittedName>
        <fullName evidence="10">Uncharacterized protein</fullName>
    </submittedName>
</protein>
<dbReference type="EMBL" id="BTGU01000018">
    <property type="protein sequence ID" value="GMN44491.1"/>
    <property type="molecule type" value="Genomic_DNA"/>
</dbReference>
<dbReference type="GO" id="GO:0016020">
    <property type="term" value="C:membrane"/>
    <property type="evidence" value="ECO:0007669"/>
    <property type="project" value="UniProtKB-SubCell"/>
</dbReference>
<evidence type="ECO:0000256" key="7">
    <source>
        <dbReference type="ARBA" id="ARBA00023180"/>
    </source>
</evidence>
<evidence type="ECO:0000256" key="6">
    <source>
        <dbReference type="ARBA" id="ARBA00023170"/>
    </source>
</evidence>
<organism evidence="10 11">
    <name type="scientific">Ficus carica</name>
    <name type="common">Common fig</name>
    <dbReference type="NCBI Taxonomy" id="3494"/>
    <lineage>
        <taxon>Eukaryota</taxon>
        <taxon>Viridiplantae</taxon>
        <taxon>Streptophyta</taxon>
        <taxon>Embryophyta</taxon>
        <taxon>Tracheophyta</taxon>
        <taxon>Spermatophyta</taxon>
        <taxon>Magnoliopsida</taxon>
        <taxon>eudicotyledons</taxon>
        <taxon>Gunneridae</taxon>
        <taxon>Pentapetalae</taxon>
        <taxon>rosids</taxon>
        <taxon>fabids</taxon>
        <taxon>Rosales</taxon>
        <taxon>Moraceae</taxon>
        <taxon>Ficeae</taxon>
        <taxon>Ficus</taxon>
    </lineage>
</organism>
<evidence type="ECO:0000256" key="5">
    <source>
        <dbReference type="ARBA" id="ARBA00023136"/>
    </source>
</evidence>
<dbReference type="InterPro" id="IPR046956">
    <property type="entry name" value="RLP23-like"/>
</dbReference>
<evidence type="ECO:0000256" key="9">
    <source>
        <dbReference type="SAM" id="Phobius"/>
    </source>
</evidence>
<feature type="transmembrane region" description="Helical" evidence="9">
    <location>
        <begin position="386"/>
        <end position="409"/>
    </location>
</feature>
<name>A0AA88AIA5_FICCA</name>
<keyword evidence="11" id="KW-1185">Reference proteome</keyword>
<accession>A0AA88AIA5</accession>
<dbReference type="Gene3D" id="3.80.10.10">
    <property type="entry name" value="Ribonuclease Inhibitor"/>
    <property type="match status" value="1"/>
</dbReference>
<dbReference type="AlphaFoldDB" id="A0AA88AIA5"/>
<keyword evidence="4 9" id="KW-1133">Transmembrane helix</keyword>
<evidence type="ECO:0000256" key="1">
    <source>
        <dbReference type="ARBA" id="ARBA00004479"/>
    </source>
</evidence>
<dbReference type="Pfam" id="PF00560">
    <property type="entry name" value="LRR_1"/>
    <property type="match status" value="4"/>
</dbReference>
<proteinExistence type="predicted"/>
<dbReference type="PANTHER" id="PTHR48063:SF98">
    <property type="entry name" value="LRR RECEPTOR-LIKE SERINE_THREONINE-PROTEIN KINASE FLS2"/>
    <property type="match status" value="1"/>
</dbReference>
<evidence type="ECO:0000256" key="2">
    <source>
        <dbReference type="ARBA" id="ARBA00022692"/>
    </source>
</evidence>
<evidence type="ECO:0000256" key="8">
    <source>
        <dbReference type="SAM" id="MobiDB-lite"/>
    </source>
</evidence>
<dbReference type="InterPro" id="IPR032675">
    <property type="entry name" value="LRR_dom_sf"/>
</dbReference>
<dbReference type="InterPro" id="IPR001611">
    <property type="entry name" value="Leu-rich_rpt"/>
</dbReference>
<dbReference type="Pfam" id="PF13855">
    <property type="entry name" value="LRR_8"/>
    <property type="match status" value="1"/>
</dbReference>
<evidence type="ECO:0000313" key="11">
    <source>
        <dbReference type="Proteomes" id="UP001187192"/>
    </source>
</evidence>